<feature type="non-terminal residue" evidence="2">
    <location>
        <position position="78"/>
    </location>
</feature>
<evidence type="ECO:0000313" key="2">
    <source>
        <dbReference type="EMBL" id="GBN64040.1"/>
    </source>
</evidence>
<protein>
    <submittedName>
        <fullName evidence="2">Uncharacterized protein</fullName>
    </submittedName>
</protein>
<keyword evidence="4" id="KW-1185">Reference proteome</keyword>
<sequence length="78" mass="8942">MFGTREGKNNRQGRNPMTFGENDSKWWNSKELKFQNSIHRFNLRPRFEGSGTSKDLSTLGPRVEGRNETRNLPCGGRG</sequence>
<dbReference type="AlphaFoldDB" id="A0A4Y2QL72"/>
<accession>A0A4Y2QL72</accession>
<evidence type="ECO:0000313" key="3">
    <source>
        <dbReference type="EMBL" id="GBN64067.1"/>
    </source>
</evidence>
<feature type="region of interest" description="Disordered" evidence="1">
    <location>
        <begin position="1"/>
        <end position="24"/>
    </location>
</feature>
<organism evidence="2 4">
    <name type="scientific">Araneus ventricosus</name>
    <name type="common">Orbweaver spider</name>
    <name type="synonym">Epeira ventricosa</name>
    <dbReference type="NCBI Taxonomy" id="182803"/>
    <lineage>
        <taxon>Eukaryota</taxon>
        <taxon>Metazoa</taxon>
        <taxon>Ecdysozoa</taxon>
        <taxon>Arthropoda</taxon>
        <taxon>Chelicerata</taxon>
        <taxon>Arachnida</taxon>
        <taxon>Araneae</taxon>
        <taxon>Araneomorphae</taxon>
        <taxon>Entelegynae</taxon>
        <taxon>Araneoidea</taxon>
        <taxon>Araneidae</taxon>
        <taxon>Araneus</taxon>
    </lineage>
</organism>
<dbReference type="EMBL" id="BGPR01139284">
    <property type="protein sequence ID" value="GBN64067.1"/>
    <property type="molecule type" value="Genomic_DNA"/>
</dbReference>
<gene>
    <name evidence="3" type="ORF">AVEN_158701_1</name>
    <name evidence="2" type="ORF">AVEN_239604_1</name>
</gene>
<name>A0A4Y2QL72_ARAVE</name>
<comment type="caution">
    <text evidence="2">The sequence shown here is derived from an EMBL/GenBank/DDBJ whole genome shotgun (WGS) entry which is preliminary data.</text>
</comment>
<feature type="region of interest" description="Disordered" evidence="1">
    <location>
        <begin position="45"/>
        <end position="78"/>
    </location>
</feature>
<evidence type="ECO:0000313" key="4">
    <source>
        <dbReference type="Proteomes" id="UP000499080"/>
    </source>
</evidence>
<dbReference type="Proteomes" id="UP000499080">
    <property type="component" value="Unassembled WGS sequence"/>
</dbReference>
<reference evidence="2 4" key="1">
    <citation type="journal article" date="2019" name="Sci. Rep.">
        <title>Orb-weaving spider Araneus ventricosus genome elucidates the spidroin gene catalogue.</title>
        <authorList>
            <person name="Kono N."/>
            <person name="Nakamura H."/>
            <person name="Ohtoshi R."/>
            <person name="Moran D.A.P."/>
            <person name="Shinohara A."/>
            <person name="Yoshida Y."/>
            <person name="Fujiwara M."/>
            <person name="Mori M."/>
            <person name="Tomita M."/>
            <person name="Arakawa K."/>
        </authorList>
    </citation>
    <scope>NUCLEOTIDE SEQUENCE [LARGE SCALE GENOMIC DNA]</scope>
</reference>
<evidence type="ECO:0000256" key="1">
    <source>
        <dbReference type="SAM" id="MobiDB-lite"/>
    </source>
</evidence>
<proteinExistence type="predicted"/>
<dbReference type="EMBL" id="BGPR01139271">
    <property type="protein sequence ID" value="GBN64040.1"/>
    <property type="molecule type" value="Genomic_DNA"/>
</dbReference>